<proteinExistence type="predicted"/>
<protein>
    <submittedName>
        <fullName evidence="2">Argininosuccinate lyase</fullName>
    </submittedName>
</protein>
<dbReference type="RefSeq" id="WP_305928501.1">
    <property type="nucleotide sequence ID" value="NZ_JAVAIL010000001.1"/>
</dbReference>
<evidence type="ECO:0000256" key="1">
    <source>
        <dbReference type="SAM" id="SignalP"/>
    </source>
</evidence>
<keyword evidence="1" id="KW-0732">Signal</keyword>
<evidence type="ECO:0000313" key="2">
    <source>
        <dbReference type="EMBL" id="MDP4538361.1"/>
    </source>
</evidence>
<keyword evidence="3" id="KW-1185">Reference proteome</keyword>
<evidence type="ECO:0000313" key="3">
    <source>
        <dbReference type="Proteomes" id="UP001235664"/>
    </source>
</evidence>
<gene>
    <name evidence="2" type="ORF">Q9K01_01800</name>
</gene>
<organism evidence="2 3">
    <name type="scientific">Qipengyuania benthica</name>
    <dbReference type="NCBI Taxonomy" id="3067651"/>
    <lineage>
        <taxon>Bacteria</taxon>
        <taxon>Pseudomonadati</taxon>
        <taxon>Pseudomonadota</taxon>
        <taxon>Alphaproteobacteria</taxon>
        <taxon>Sphingomonadales</taxon>
        <taxon>Erythrobacteraceae</taxon>
        <taxon>Qipengyuania</taxon>
    </lineage>
</organism>
<reference evidence="2 3" key="1">
    <citation type="submission" date="2023-08" db="EMBL/GenBank/DDBJ databases">
        <title>genomic of DY56.</title>
        <authorList>
            <person name="Wang Y."/>
        </authorList>
    </citation>
    <scope>NUCLEOTIDE SEQUENCE [LARGE SCALE GENOMIC DNA]</scope>
    <source>
        <strain evidence="2 3">DY56-A-20</strain>
    </source>
</reference>
<dbReference type="Proteomes" id="UP001235664">
    <property type="component" value="Unassembled WGS sequence"/>
</dbReference>
<comment type="caution">
    <text evidence="2">The sequence shown here is derived from an EMBL/GenBank/DDBJ whole genome shotgun (WGS) entry which is preliminary data.</text>
</comment>
<dbReference type="GO" id="GO:0016829">
    <property type="term" value="F:lyase activity"/>
    <property type="evidence" value="ECO:0007669"/>
    <property type="project" value="UniProtKB-KW"/>
</dbReference>
<dbReference type="EMBL" id="JAVAIL010000001">
    <property type="protein sequence ID" value="MDP4538361.1"/>
    <property type="molecule type" value="Genomic_DNA"/>
</dbReference>
<keyword evidence="2" id="KW-0456">Lyase</keyword>
<sequence length="119" mass="13170">MNALLKLAAPAALLFVGSAALSAGKQDFDLVNATGYTISEVYVAPSSSNEWEEDVMGRDILENGETVTIEFAPRQKACNYDIKVVWDDGDEAFWQGFDLCTVSQVTLHWDNGRAWAEYE</sequence>
<feature type="chain" id="PRO_5046942574" evidence="1">
    <location>
        <begin position="23"/>
        <end position="119"/>
    </location>
</feature>
<accession>A0ABT9H4Z6</accession>
<name>A0ABT9H4Z6_9SPHN</name>
<feature type="signal peptide" evidence="1">
    <location>
        <begin position="1"/>
        <end position="22"/>
    </location>
</feature>